<dbReference type="InterPro" id="IPR052610">
    <property type="entry name" value="bHLH_transcription_regulator"/>
</dbReference>
<keyword evidence="2" id="KW-0805">Transcription regulation</keyword>
<dbReference type="SUPFAM" id="SSF47459">
    <property type="entry name" value="HLH, helix-loop-helix DNA-binding domain"/>
    <property type="match status" value="1"/>
</dbReference>
<name>A0ABQ7DTA9_BRACR</name>
<sequence length="553" mass="61635">MEDSSFTDLMIDTDEYLVDDWEQDFPVIPAETTDYQSTKPGSGSEYGSGLSLIPENRPTKQMKVNSTSSSSPSSSSSSCGSLTAAQVISFGSQDPKMNVVEASFNFSSQANMEPNVRSKRKECGNNGGKREPHLLKEHVLAERKRRQKLNERLIALSALLPGLKKADKASVLEDAIKHLKQLQERVKKLEEERVGTKKMDQSVILVKRSQVYMDDDSSSYSSTCSAASPPSSSLDEVSILKQTMPMIEARVSDRDLLIRIHCEKNNWCLVKILNSLEKFHLEVVNSFTLPFGNSTLVIIILTKTGLPVGTHFPNWRSGSTRNNLLLIVNLPLLHISKLVVRNGFWVDSWGTRPGSDAEALSLVKKLMEFAPVLVPVYENFYVPSTTPNLAGNPVFQIDGDGVRVLNCDVAGFLQGLNRPDDHRGSDKLRRRRRVGFWTDVAERGRVAVARGQTSGWWSALSCDDGLRECLDDAYWKLREAGWKEDEVREMMMMMDGLDRDTCPQAFSSTVHETVKRDVACAFGADGDTCKKDEDHQKGGEVTTLRHLLNTLDP</sequence>
<evidence type="ECO:0000313" key="9">
    <source>
        <dbReference type="Proteomes" id="UP000266723"/>
    </source>
</evidence>
<dbReference type="Proteomes" id="UP000266723">
    <property type="component" value="Unassembled WGS sequence"/>
</dbReference>
<dbReference type="PANTHER" id="PTHR45959:SF44">
    <property type="entry name" value="BHLH DOMAIN-CONTAINING PROTEIN"/>
    <property type="match status" value="1"/>
</dbReference>
<evidence type="ECO:0000256" key="5">
    <source>
        <dbReference type="SAM" id="Coils"/>
    </source>
</evidence>
<comment type="subcellular location">
    <subcellularLocation>
        <location evidence="1">Nucleus</location>
    </subcellularLocation>
</comment>
<feature type="compositionally biased region" description="Low complexity" evidence="6">
    <location>
        <begin position="66"/>
        <end position="78"/>
    </location>
</feature>
<keyword evidence="9" id="KW-1185">Reference proteome</keyword>
<keyword evidence="3" id="KW-0804">Transcription</keyword>
<feature type="region of interest" description="Disordered" evidence="6">
    <location>
        <begin position="27"/>
        <end position="78"/>
    </location>
</feature>
<evidence type="ECO:0000256" key="2">
    <source>
        <dbReference type="ARBA" id="ARBA00023015"/>
    </source>
</evidence>
<evidence type="ECO:0000313" key="8">
    <source>
        <dbReference type="EMBL" id="KAF3580615.1"/>
    </source>
</evidence>
<proteinExistence type="predicted"/>
<dbReference type="InterPro" id="IPR011598">
    <property type="entry name" value="bHLH_dom"/>
</dbReference>
<dbReference type="EMBL" id="QGKV02000649">
    <property type="protein sequence ID" value="KAF3580615.1"/>
    <property type="molecule type" value="Genomic_DNA"/>
</dbReference>
<evidence type="ECO:0000256" key="3">
    <source>
        <dbReference type="ARBA" id="ARBA00023163"/>
    </source>
</evidence>
<evidence type="ECO:0000256" key="4">
    <source>
        <dbReference type="ARBA" id="ARBA00023242"/>
    </source>
</evidence>
<evidence type="ECO:0000259" key="7">
    <source>
        <dbReference type="PROSITE" id="PS50888"/>
    </source>
</evidence>
<evidence type="ECO:0000256" key="1">
    <source>
        <dbReference type="ARBA" id="ARBA00004123"/>
    </source>
</evidence>
<dbReference type="PANTHER" id="PTHR45959">
    <property type="entry name" value="BHLH TRANSCRIPTION FACTOR"/>
    <property type="match status" value="1"/>
</dbReference>
<dbReference type="CDD" id="cd11452">
    <property type="entry name" value="bHLH_AtNAI1_like"/>
    <property type="match status" value="1"/>
</dbReference>
<comment type="caution">
    <text evidence="8">The sequence shown here is derived from an EMBL/GenBank/DDBJ whole genome shotgun (WGS) entry which is preliminary data.</text>
</comment>
<organism evidence="8 9">
    <name type="scientific">Brassica cretica</name>
    <name type="common">Mustard</name>
    <dbReference type="NCBI Taxonomy" id="69181"/>
    <lineage>
        <taxon>Eukaryota</taxon>
        <taxon>Viridiplantae</taxon>
        <taxon>Streptophyta</taxon>
        <taxon>Embryophyta</taxon>
        <taxon>Tracheophyta</taxon>
        <taxon>Spermatophyta</taxon>
        <taxon>Magnoliopsida</taxon>
        <taxon>eudicotyledons</taxon>
        <taxon>Gunneridae</taxon>
        <taxon>Pentapetalae</taxon>
        <taxon>rosids</taxon>
        <taxon>malvids</taxon>
        <taxon>Brassicales</taxon>
        <taxon>Brassicaceae</taxon>
        <taxon>Brassiceae</taxon>
        <taxon>Brassica</taxon>
    </lineage>
</organism>
<dbReference type="SMART" id="SM00353">
    <property type="entry name" value="HLH"/>
    <property type="match status" value="1"/>
</dbReference>
<feature type="domain" description="BHLH" evidence="7">
    <location>
        <begin position="133"/>
        <end position="182"/>
    </location>
</feature>
<feature type="region of interest" description="Disordered" evidence="6">
    <location>
        <begin position="111"/>
        <end position="131"/>
    </location>
</feature>
<dbReference type="InterPro" id="IPR036638">
    <property type="entry name" value="HLH_DNA-bd_sf"/>
</dbReference>
<dbReference type="PROSITE" id="PS50888">
    <property type="entry name" value="BHLH"/>
    <property type="match status" value="1"/>
</dbReference>
<gene>
    <name evidence="8" type="ORF">DY000_02034164</name>
</gene>
<evidence type="ECO:0000256" key="6">
    <source>
        <dbReference type="SAM" id="MobiDB-lite"/>
    </source>
</evidence>
<dbReference type="Gene3D" id="4.10.280.10">
    <property type="entry name" value="Helix-loop-helix DNA-binding domain"/>
    <property type="match status" value="1"/>
</dbReference>
<dbReference type="Pfam" id="PF00010">
    <property type="entry name" value="HLH"/>
    <property type="match status" value="1"/>
</dbReference>
<reference evidence="8 9" key="1">
    <citation type="journal article" date="2020" name="BMC Genomics">
        <title>Intraspecific diversification of the crop wild relative Brassica cretica Lam. using demographic model selection.</title>
        <authorList>
            <person name="Kioukis A."/>
            <person name="Michalopoulou V.A."/>
            <person name="Briers L."/>
            <person name="Pirintsos S."/>
            <person name="Studholme D.J."/>
            <person name="Pavlidis P."/>
            <person name="Sarris P.F."/>
        </authorList>
    </citation>
    <scope>NUCLEOTIDE SEQUENCE [LARGE SCALE GENOMIC DNA]</scope>
    <source>
        <strain evidence="9">cv. PFS-1207/04</strain>
    </source>
</reference>
<feature type="coiled-coil region" evidence="5">
    <location>
        <begin position="172"/>
        <end position="199"/>
    </location>
</feature>
<keyword evidence="5" id="KW-0175">Coiled coil</keyword>
<feature type="compositionally biased region" description="Low complexity" evidence="6">
    <location>
        <begin position="41"/>
        <end position="52"/>
    </location>
</feature>
<accession>A0ABQ7DTA9</accession>
<protein>
    <recommendedName>
        <fullName evidence="7">BHLH domain-containing protein</fullName>
    </recommendedName>
</protein>
<keyword evidence="4" id="KW-0539">Nucleus</keyword>